<dbReference type="PANTHER" id="PTHR43690">
    <property type="entry name" value="NARDILYSIN"/>
    <property type="match status" value="1"/>
</dbReference>
<evidence type="ECO:0000259" key="13">
    <source>
        <dbReference type="Pfam" id="PF00675"/>
    </source>
</evidence>
<keyword evidence="5" id="KW-0645">Protease</keyword>
<evidence type="ECO:0000256" key="6">
    <source>
        <dbReference type="ARBA" id="ARBA00022723"/>
    </source>
</evidence>
<name>A0A418X886_9PSED</name>
<evidence type="ECO:0000313" key="17">
    <source>
        <dbReference type="EMBL" id="RJG08670.1"/>
    </source>
</evidence>
<dbReference type="OrthoDB" id="9811314at2"/>
<evidence type="ECO:0000259" key="14">
    <source>
        <dbReference type="Pfam" id="PF22454"/>
    </source>
</evidence>
<dbReference type="Proteomes" id="UP000284021">
    <property type="component" value="Unassembled WGS sequence"/>
</dbReference>
<evidence type="ECO:0000256" key="8">
    <source>
        <dbReference type="ARBA" id="ARBA00022833"/>
    </source>
</evidence>
<dbReference type="GO" id="GO:0008270">
    <property type="term" value="F:zinc ion binding"/>
    <property type="evidence" value="ECO:0007669"/>
    <property type="project" value="InterPro"/>
</dbReference>
<dbReference type="Pfam" id="PF22455">
    <property type="entry name" value="PqqF_C_3"/>
    <property type="match status" value="1"/>
</dbReference>
<keyword evidence="18" id="KW-1185">Reference proteome</keyword>
<comment type="pathway">
    <text evidence="2">Cofactor biosynthesis; pyrroloquinoline quinone biosynthesis.</text>
</comment>
<dbReference type="AlphaFoldDB" id="A0A418X886"/>
<evidence type="ECO:0000313" key="18">
    <source>
        <dbReference type="Proteomes" id="UP000284021"/>
    </source>
</evidence>
<dbReference type="NCBIfam" id="TIGR02110">
    <property type="entry name" value="PQQ_syn_pqqF"/>
    <property type="match status" value="1"/>
</dbReference>
<accession>A0A418X886</accession>
<comment type="function">
    <text evidence="11">Required for coenzyme pyrroloquinoline quinone (PQQ) biosynthesis. It is thought that this protein is a protease that cleaves peptides bond in a small peptide (gene pqqA), providing the glutamate and tyrosine residues which are necessary for the synthesis of PQQ.</text>
</comment>
<dbReference type="PROSITE" id="PS00143">
    <property type="entry name" value="INSULINASE"/>
    <property type="match status" value="1"/>
</dbReference>
<gene>
    <name evidence="17" type="primary">pqqF</name>
    <name evidence="17" type="ORF">D3879_22520</name>
</gene>
<keyword evidence="9" id="KW-0884">PQQ biosynthesis</keyword>
<dbReference type="Pfam" id="PF22456">
    <property type="entry name" value="PqqF-like_C_4"/>
    <property type="match status" value="1"/>
</dbReference>
<evidence type="ECO:0000256" key="5">
    <source>
        <dbReference type="ARBA" id="ARBA00022670"/>
    </source>
</evidence>
<comment type="cofactor">
    <cofactor evidence="1">
        <name>Zn(2+)</name>
        <dbReference type="ChEBI" id="CHEBI:29105"/>
    </cofactor>
</comment>
<dbReference type="PANTHER" id="PTHR43690:SF18">
    <property type="entry name" value="INSULIN-DEGRADING ENZYME-RELATED"/>
    <property type="match status" value="1"/>
</dbReference>
<evidence type="ECO:0000256" key="11">
    <source>
        <dbReference type="ARBA" id="ARBA00024932"/>
    </source>
</evidence>
<dbReference type="UniPathway" id="UPA00539"/>
<evidence type="ECO:0000256" key="7">
    <source>
        <dbReference type="ARBA" id="ARBA00022801"/>
    </source>
</evidence>
<feature type="domain" description="Coenzyme PQQ synthesis protein F-like C-terminal lobe" evidence="16">
    <location>
        <begin position="698"/>
        <end position="797"/>
    </location>
</feature>
<sequence length="855" mass="93265">MPTKSRSSCADSHQAEPEQLVLANGLKVKLLQVPGAAQAAALVRVSAGSHDAPLAYPGLAHFLEHLLFLGSAQFAAENGLLAYVRACSGQVNASTRERSTDYFFEVPASRLEGGLARLCDMLVRPVVEPAAQLREREVLQAEFVARGRDRDTLCDAALGQAVASGHPFTAFHAGNRDTLAVEQPLFQQALQDFHRRFYHAGQISLVLVGPQSLAELRRLAQIQGALLHPALAVAQGAAPTLLPLRAQALRVQVPAGLPQLSVCFALEDLPAAFTSAVDFLGTWLCHEAGGGLLDTLRKCGWCDALQVRLPYRHAGQALLTIDFSLTESAVCARGAIRAALLDWLAFFAGQDDWLVLREEYAAIVRHQLGSLSPLALARYWSERQQGDCGLGEEGVRALRSLLAQLQPQRLIELTSDTQEIAAQRLLGFTLRMAEDRQEAAGSARWAWRLPAANPFLQPQASSAVAPPRFETLHWLNAPGESGTGAERGQGTIYLRWSFAAYAPPSALFEVLQVALRPAVQLALQAGLEVRFERQGKAWQLQASGAALALPSVLAGVAELLRSPPEWAWSQGLRQYREQARRGASEALIRQLWQRLPELFGAADEAAEEEMPTLQALVECWRQSSLQGLAVGLPIEARAALDSALWRMPGQARASTEPQLRPAGCYHWRDAGLAASESALLLFCPLPDQRAATEVAWRLLALLLESAFFQRLRSELQLGYAVFCGFRQVGTRQGLLFAVQSPTVDAAEILGHIEEFLAAQREHIAALDAACLSELRASLQEHLRSQSASVRGMAEHAWSALLAGQAGDRPRRLQEKLQTMQREDLLNHYQILLEAAGGWFVLANAACPDGRWHILD</sequence>
<dbReference type="InterPro" id="IPR054733">
    <property type="entry name" value="PqqF_C_3"/>
</dbReference>
<evidence type="ECO:0000259" key="16">
    <source>
        <dbReference type="Pfam" id="PF22456"/>
    </source>
</evidence>
<dbReference type="InterPro" id="IPR011844">
    <property type="entry name" value="PQQ_synth_PqqF"/>
</dbReference>
<dbReference type="InterPro" id="IPR011765">
    <property type="entry name" value="Pept_M16_N"/>
</dbReference>
<evidence type="ECO:0000259" key="15">
    <source>
        <dbReference type="Pfam" id="PF22455"/>
    </source>
</evidence>
<dbReference type="Gene3D" id="3.30.830.10">
    <property type="entry name" value="Metalloenzyme, LuxS/M16 peptidase-like"/>
    <property type="match status" value="3"/>
</dbReference>
<dbReference type="Pfam" id="PF00675">
    <property type="entry name" value="Peptidase_M16"/>
    <property type="match status" value="1"/>
</dbReference>
<reference evidence="17 18" key="1">
    <citation type="submission" date="2018-09" db="EMBL/GenBank/DDBJ databases">
        <authorList>
            <person name="Zhu H."/>
        </authorList>
    </citation>
    <scope>NUCLEOTIDE SEQUENCE [LARGE SCALE GENOMIC DNA]</scope>
    <source>
        <strain evidence="17 18">K1S02-6</strain>
    </source>
</reference>
<keyword evidence="7 17" id="KW-0378">Hydrolase</keyword>
<comment type="caution">
    <text evidence="17">The sequence shown here is derived from an EMBL/GenBank/DDBJ whole genome shotgun (WGS) entry which is preliminary data.</text>
</comment>
<feature type="domain" description="Peptidase M16 N-terminal" evidence="13">
    <location>
        <begin position="32"/>
        <end position="143"/>
    </location>
</feature>
<proteinExistence type="inferred from homology"/>
<evidence type="ECO:0000256" key="9">
    <source>
        <dbReference type="ARBA" id="ARBA00022905"/>
    </source>
</evidence>
<dbReference type="InterPro" id="IPR001431">
    <property type="entry name" value="Pept_M16_Zn_BS"/>
</dbReference>
<organism evidence="17 18">
    <name type="scientific">Pseudomonas cavernicola</name>
    <dbReference type="NCBI Taxonomy" id="2320866"/>
    <lineage>
        <taxon>Bacteria</taxon>
        <taxon>Pseudomonadati</taxon>
        <taxon>Pseudomonadota</taxon>
        <taxon>Gammaproteobacteria</taxon>
        <taxon>Pseudomonadales</taxon>
        <taxon>Pseudomonadaceae</taxon>
        <taxon>Pseudomonas</taxon>
    </lineage>
</organism>
<evidence type="ECO:0000256" key="12">
    <source>
        <dbReference type="ARBA" id="ARBA00030977"/>
    </source>
</evidence>
<evidence type="ECO:0000256" key="10">
    <source>
        <dbReference type="ARBA" id="ARBA00023049"/>
    </source>
</evidence>
<keyword evidence="8" id="KW-0862">Zinc</keyword>
<evidence type="ECO:0000256" key="2">
    <source>
        <dbReference type="ARBA" id="ARBA00004886"/>
    </source>
</evidence>
<evidence type="ECO:0000256" key="4">
    <source>
        <dbReference type="ARBA" id="ARBA00015088"/>
    </source>
</evidence>
<keyword evidence="6" id="KW-0479">Metal-binding</keyword>
<dbReference type="InterPro" id="IPR054740">
    <property type="entry name" value="PqqF_N_2"/>
</dbReference>
<dbReference type="EMBL" id="QYUR01000008">
    <property type="protein sequence ID" value="RJG08670.1"/>
    <property type="molecule type" value="Genomic_DNA"/>
</dbReference>
<keyword evidence="10" id="KW-0482">Metalloprotease</keyword>
<dbReference type="InterPro" id="IPR054734">
    <property type="entry name" value="PqqF-like_C_4"/>
</dbReference>
<feature type="domain" description="Coenzyme PQQ synthesis protein F N-terminal lobe" evidence="14">
    <location>
        <begin position="258"/>
        <end position="378"/>
    </location>
</feature>
<evidence type="ECO:0000256" key="1">
    <source>
        <dbReference type="ARBA" id="ARBA00001947"/>
    </source>
</evidence>
<dbReference type="GO" id="GO:0018189">
    <property type="term" value="P:pyrroloquinoline quinone biosynthetic process"/>
    <property type="evidence" value="ECO:0007669"/>
    <property type="project" value="UniProtKB-UniPathway"/>
</dbReference>
<evidence type="ECO:0000256" key="3">
    <source>
        <dbReference type="ARBA" id="ARBA00007261"/>
    </source>
</evidence>
<comment type="similarity">
    <text evidence="3">Belongs to the peptidase M16 family.</text>
</comment>
<dbReference type="GO" id="GO:0006508">
    <property type="term" value="P:proteolysis"/>
    <property type="evidence" value="ECO:0007669"/>
    <property type="project" value="UniProtKB-KW"/>
</dbReference>
<feature type="domain" description="Coenzyme PQQ synthesis protein F C-terminal lobe" evidence="15">
    <location>
        <begin position="490"/>
        <end position="628"/>
    </location>
</feature>
<protein>
    <recommendedName>
        <fullName evidence="4">Coenzyme PQQ synthesis protein F</fullName>
    </recommendedName>
    <alternativeName>
        <fullName evidence="12">Pyrroloquinoline quinone biosynthesis protein F</fullName>
    </alternativeName>
</protein>
<dbReference type="RefSeq" id="WP_119956472.1">
    <property type="nucleotide sequence ID" value="NZ_QYUR01000008.1"/>
</dbReference>
<dbReference type="Pfam" id="PF22454">
    <property type="entry name" value="PQQ_syn_pqqF_N_2"/>
    <property type="match status" value="1"/>
</dbReference>
<dbReference type="InterPro" id="IPR050626">
    <property type="entry name" value="Peptidase_M16"/>
</dbReference>
<dbReference type="SUPFAM" id="SSF63411">
    <property type="entry name" value="LuxS/MPP-like metallohydrolase"/>
    <property type="match status" value="3"/>
</dbReference>
<dbReference type="GO" id="GO:0004222">
    <property type="term" value="F:metalloendopeptidase activity"/>
    <property type="evidence" value="ECO:0007669"/>
    <property type="project" value="InterPro"/>
</dbReference>
<dbReference type="InterPro" id="IPR011249">
    <property type="entry name" value="Metalloenz_LuxS/M16"/>
</dbReference>